<proteinExistence type="predicted"/>
<sequence>MERVEEQRTLEEVIVAIKLPTPAAANDAADKPAFKLGLKWKRLAQKLQTQKQKIYCRLTKSGPESGNYGI</sequence>
<evidence type="ECO:0000313" key="1">
    <source>
        <dbReference type="Proteomes" id="UP000887574"/>
    </source>
</evidence>
<reference evidence="2" key="1">
    <citation type="submission" date="2022-11" db="UniProtKB">
        <authorList>
            <consortium name="WormBaseParasite"/>
        </authorList>
    </citation>
    <scope>IDENTIFICATION</scope>
</reference>
<protein>
    <submittedName>
        <fullName evidence="2">Uncharacterized protein</fullName>
    </submittedName>
</protein>
<dbReference type="Proteomes" id="UP000887574">
    <property type="component" value="Unplaced"/>
</dbReference>
<organism evidence="1 2">
    <name type="scientific">Ditylenchus dipsaci</name>
    <dbReference type="NCBI Taxonomy" id="166011"/>
    <lineage>
        <taxon>Eukaryota</taxon>
        <taxon>Metazoa</taxon>
        <taxon>Ecdysozoa</taxon>
        <taxon>Nematoda</taxon>
        <taxon>Chromadorea</taxon>
        <taxon>Rhabditida</taxon>
        <taxon>Tylenchina</taxon>
        <taxon>Tylenchomorpha</taxon>
        <taxon>Sphaerularioidea</taxon>
        <taxon>Anguinidae</taxon>
        <taxon>Anguininae</taxon>
        <taxon>Ditylenchus</taxon>
    </lineage>
</organism>
<dbReference type="WBParaSite" id="jg24508">
    <property type="protein sequence ID" value="jg24508"/>
    <property type="gene ID" value="jg24508"/>
</dbReference>
<keyword evidence="1" id="KW-1185">Reference proteome</keyword>
<evidence type="ECO:0000313" key="2">
    <source>
        <dbReference type="WBParaSite" id="jg24508"/>
    </source>
</evidence>
<name>A0A915DXH9_9BILA</name>
<dbReference type="AlphaFoldDB" id="A0A915DXH9"/>
<accession>A0A915DXH9</accession>